<accession>A0A8S1LCG4</accession>
<evidence type="ECO:0000256" key="1">
    <source>
        <dbReference type="SAM" id="Coils"/>
    </source>
</evidence>
<dbReference type="EMBL" id="CAJJDM010000036">
    <property type="protein sequence ID" value="CAD8065247.1"/>
    <property type="molecule type" value="Genomic_DNA"/>
</dbReference>
<keyword evidence="3" id="KW-1185">Reference proteome</keyword>
<dbReference type="Proteomes" id="UP000688137">
    <property type="component" value="Unassembled WGS sequence"/>
</dbReference>
<feature type="coiled-coil region" evidence="1">
    <location>
        <begin position="485"/>
        <end position="523"/>
    </location>
</feature>
<evidence type="ECO:0000313" key="2">
    <source>
        <dbReference type="EMBL" id="CAD8065247.1"/>
    </source>
</evidence>
<sequence length="978" mass="118455">MDDECIQLKDVPIYRPKNLVRQVTLKEEPNSPPKQNEGQQIVNTQNLFEQLIDQFVQLIQQQSLSSQHIINIFYQILLNVGWSIFNRSTVAIQLDKSKIIKHQCIYFYQRLRKYFQQNSNETLNGLLMKLQKLQYNQDQEDEHIQEEVNFYRFNTMKSTYHPHVEVKTQQSCDQNEEQQKELELRNQKLKELQIKLDCKDNIIKDMTQGYLKDVQHMKELLFRKNDQQLNIFEVQYFDSKEGFTEEQTNLLNQKIKSMQQQFEHKYLELTQTIQHISTENKQYVAQIDKIKDKLKIHDTSAGLLAKVIQMDNNDPYITWKNIQDLKGNQYFFQVFENQKHTYGINYREIDKLIIQCKSQQREVQHYRQQLEDQLSQFVDRQINYIKDLQAEIDEKNELIEKQKNHQKEIVQDCLKSSREQMEIALSHRKNEMLQQLFGQFNELNEIKINFDQYKVKVMFNKWILINRMLRCVKTVRDQFLLRQEIKEIILGRKDFEDKLKEYKNKKKKKRNILKTQYEELKQIYENDKYNQIYWEYKFLTQQKVEQILNLEISLLQQQYNQSKENYKILQLKYQVVCLHYQQLYRLFDSKQINFDKLDKNQIKMVEYKLKQSDQNKEHLSQQIALQQYQQLSKQEVLFQNIQSRSKYCQTIILNVNTPIQNNSLNYEIIEKIMKLKLIVNETSHKQTNTEFEYQIKREIVTKEVEVQCFFESISTIQQQQSNSHCKSNLLHQDQLRSVQTPSQLCLLEEISEQQVDTQQFQNKHEIKIIENQNQNILNQDNTYLIFQRNSLKFTKEDFNKKDYESQLLYDQNRLQIKTPQTPLQASLRVKDQIEKISYLSSNNKEHSVDQQQDIFQRLYRDSMNRKQRLQILKNNIETLDQFKWEQILQIIQSSPLDQARGLSQKSTKRPQMYYSKQKGFKDMEYRFSDQEKDNQRRTSYKRTGTQNNRTFQIQNTHQIQKQNTTFDFSCNKINRQNF</sequence>
<protein>
    <submittedName>
        <fullName evidence="2">Uncharacterized protein</fullName>
    </submittedName>
</protein>
<keyword evidence="1" id="KW-0175">Coiled coil</keyword>
<dbReference type="OMA" id="WILINRM"/>
<evidence type="ECO:0000313" key="3">
    <source>
        <dbReference type="Proteomes" id="UP000688137"/>
    </source>
</evidence>
<gene>
    <name evidence="2" type="ORF">PPRIM_AZ9-3.1.T0370172</name>
</gene>
<reference evidence="2" key="1">
    <citation type="submission" date="2021-01" db="EMBL/GenBank/DDBJ databases">
        <authorList>
            <consortium name="Genoscope - CEA"/>
            <person name="William W."/>
        </authorList>
    </citation>
    <scope>NUCLEOTIDE SEQUENCE</scope>
</reference>
<organism evidence="2 3">
    <name type="scientific">Paramecium primaurelia</name>
    <dbReference type="NCBI Taxonomy" id="5886"/>
    <lineage>
        <taxon>Eukaryota</taxon>
        <taxon>Sar</taxon>
        <taxon>Alveolata</taxon>
        <taxon>Ciliophora</taxon>
        <taxon>Intramacronucleata</taxon>
        <taxon>Oligohymenophorea</taxon>
        <taxon>Peniculida</taxon>
        <taxon>Parameciidae</taxon>
        <taxon>Paramecium</taxon>
    </lineage>
</organism>
<proteinExistence type="predicted"/>
<comment type="caution">
    <text evidence="2">The sequence shown here is derived from an EMBL/GenBank/DDBJ whole genome shotgun (WGS) entry which is preliminary data.</text>
</comment>
<name>A0A8S1LCG4_PARPR</name>
<feature type="coiled-coil region" evidence="1">
    <location>
        <begin position="349"/>
        <end position="408"/>
    </location>
</feature>
<dbReference type="AlphaFoldDB" id="A0A8S1LCG4"/>